<reference evidence="2" key="1">
    <citation type="submission" date="2021-02" db="EMBL/GenBank/DDBJ databases">
        <authorList>
            <person name="Dougan E. K."/>
            <person name="Rhodes N."/>
            <person name="Thang M."/>
            <person name="Chan C."/>
        </authorList>
    </citation>
    <scope>NUCLEOTIDE SEQUENCE</scope>
</reference>
<feature type="region of interest" description="Disordered" evidence="1">
    <location>
        <begin position="377"/>
        <end position="419"/>
    </location>
</feature>
<evidence type="ECO:0000313" key="3">
    <source>
        <dbReference type="Proteomes" id="UP000601435"/>
    </source>
</evidence>
<feature type="compositionally biased region" description="Basic and acidic residues" evidence="1">
    <location>
        <begin position="379"/>
        <end position="390"/>
    </location>
</feature>
<dbReference type="EMBL" id="CAJNJA010040069">
    <property type="protein sequence ID" value="CAE7762671.1"/>
    <property type="molecule type" value="Genomic_DNA"/>
</dbReference>
<name>A0A812Y9U5_9DINO</name>
<feature type="compositionally biased region" description="Gly residues" evidence="1">
    <location>
        <begin position="473"/>
        <end position="488"/>
    </location>
</feature>
<evidence type="ECO:0000256" key="1">
    <source>
        <dbReference type="SAM" id="MobiDB-lite"/>
    </source>
</evidence>
<gene>
    <name evidence="2" type="ORF">SNEC2469_LOCUS22202</name>
</gene>
<accession>A0A812Y9U5</accession>
<dbReference type="AlphaFoldDB" id="A0A812Y9U5"/>
<feature type="region of interest" description="Disordered" evidence="1">
    <location>
        <begin position="447"/>
        <end position="489"/>
    </location>
</feature>
<organism evidence="2 3">
    <name type="scientific">Symbiodinium necroappetens</name>
    <dbReference type="NCBI Taxonomy" id="1628268"/>
    <lineage>
        <taxon>Eukaryota</taxon>
        <taxon>Sar</taxon>
        <taxon>Alveolata</taxon>
        <taxon>Dinophyceae</taxon>
        <taxon>Suessiales</taxon>
        <taxon>Symbiodiniaceae</taxon>
        <taxon>Symbiodinium</taxon>
    </lineage>
</organism>
<comment type="caution">
    <text evidence="2">The sequence shown here is derived from an EMBL/GenBank/DDBJ whole genome shotgun (WGS) entry which is preliminary data.</text>
</comment>
<sequence>VSKALFIEFFDCCMSDLEGELLSLANAVRELTLEVRKQGRELQALHRLVESRLDFQVISEPDSSRPATPARLTAASSASAVAVSSSKQASRLISDQERRLVAERIGAFFKQSLAGQHRGASGREDNPLGSKLYVLIRDAQGCTYSPPVLVASFAKLKRLVKPQGVVSEEAIFCGFPTQWEAEAEAEESGSEEVHRPADLYFVWSGGATNFEYEVGALTVGEGDNAKQVAVILVTALEGRTLAVFPQGAWAKKVKQRRLPSGPFSKPLLAEVAVSSVKDRRLPEQRSRVKVWFGLLEDSLANLVTFDVPGPVDMGFQLAEQSRLPFAQALVDVAESQFGFMTAASPDQEAGGSAALEARLRALEASLKSVVGSVQQLVDRQPERQRPDAVARSKAPARKKKPEGSIPGTPPPPGRAREVPGLDPAVLQAARDAGVRPDELNELAGFLGSRSRPLGDFPAAGAGAGDLEAPSELGGSGAEGSERGSGAGGQAPIEAAVVTLTGLMKEIVKDRTRQSDRALTLESALDRAESSSWDASGSASSGSRSKSVAYRVLRESLRKRPEVIYQSIENLLEEDLLSRRATGNLAASQASARAWVEFRSRVGNYPSTIRAMWAIAGILDSLRDGSPAEARARACLALASFDQQSIDNGAWVYAQEITLEPSPPLSAFQSRRVVVSEGRAIPLHRRRTTMITAKGADAAEAKAKREAPTGALAQCDKTALRLTALVMDHLLARPLNRLKRGPACSPYCAQRSSQLVSPVSRGWDRVARRVLAWNEYPAVSAEEMGRAATKVEKIEEQVASLRYATPDAHTCLPDIALARDVDASRVTFPEAPAFDPCPFLDDTLRDLYVFPSRSSCGFADLPDPPRVRFRARDKKARIELLTLLDSTDRLALHPAEPSDMLGCAGLFAIPKSMERDRLIIDARPGNMTQATDTAWLITMATASSLLGLELLPEEDLWISGADVKDYYHNFLISADRSHLYRFVGTYTPAELSHLRAFRPELLKCKAISASLCTMAMGDVNSVTFGQAAHVGLMLAAGVIPLSSLLTLRGRIPRAPTTMGVVIDDLILLEKSLRSVGPLHSADIMAAAHQAYKDAHLPIHAGKCFQEATAATFWGCDVDGSAGWVRPSWARLVPLVGLSLACLRLPCLSVSLLETLAGSWISVLSFRRRCLSMLDHIYVLQRGKSRKELVSNIPELRAELFCLCVLAPQLASDLRAQSSNYLVATDSADDRGAAVGSSLEGSWGRELQRHTLTKGLWNRLLKPSDVMLRRAGQLPWDQ</sequence>
<evidence type="ECO:0000313" key="2">
    <source>
        <dbReference type="EMBL" id="CAE7762671.1"/>
    </source>
</evidence>
<keyword evidence="3" id="KW-1185">Reference proteome</keyword>
<protein>
    <submittedName>
        <fullName evidence="2">Uncharacterized protein</fullName>
    </submittedName>
</protein>
<dbReference type="Proteomes" id="UP000601435">
    <property type="component" value="Unassembled WGS sequence"/>
</dbReference>
<proteinExistence type="predicted"/>
<feature type="non-terminal residue" evidence="2">
    <location>
        <position position="1"/>
    </location>
</feature>
<dbReference type="OrthoDB" id="445953at2759"/>